<evidence type="ECO:0000313" key="1">
    <source>
        <dbReference type="EMBL" id="CAG8800776.1"/>
    </source>
</evidence>
<sequence length="128" mass="15250">LPLHLCVLYVLDRWQLYFCLLTGMPLYQRKQIPLIPAPKLDVSEHGDRNVWIIPYTSEIFIKYEYPFADYLARTALYNRPMWQCELTGKQGLTYKEALDSENTHREALHEKFPEGLKRQILEFVQFRG</sequence>
<name>A0ACA9RMB5_9GLOM</name>
<organism evidence="1 2">
    <name type="scientific">Racocetra persica</name>
    <dbReference type="NCBI Taxonomy" id="160502"/>
    <lineage>
        <taxon>Eukaryota</taxon>
        <taxon>Fungi</taxon>
        <taxon>Fungi incertae sedis</taxon>
        <taxon>Mucoromycota</taxon>
        <taxon>Glomeromycotina</taxon>
        <taxon>Glomeromycetes</taxon>
        <taxon>Diversisporales</taxon>
        <taxon>Gigasporaceae</taxon>
        <taxon>Racocetra</taxon>
    </lineage>
</organism>
<feature type="non-terminal residue" evidence="1">
    <location>
        <position position="128"/>
    </location>
</feature>
<accession>A0ACA9RMB5</accession>
<proteinExistence type="predicted"/>
<dbReference type="EMBL" id="CAJVQC010060450">
    <property type="protein sequence ID" value="CAG8800776.1"/>
    <property type="molecule type" value="Genomic_DNA"/>
</dbReference>
<evidence type="ECO:0000313" key="2">
    <source>
        <dbReference type="Proteomes" id="UP000789920"/>
    </source>
</evidence>
<feature type="non-terminal residue" evidence="1">
    <location>
        <position position="1"/>
    </location>
</feature>
<reference evidence="1" key="1">
    <citation type="submission" date="2021-06" db="EMBL/GenBank/DDBJ databases">
        <authorList>
            <person name="Kallberg Y."/>
            <person name="Tangrot J."/>
            <person name="Rosling A."/>
        </authorList>
    </citation>
    <scope>NUCLEOTIDE SEQUENCE</scope>
    <source>
        <strain evidence="1">MA461A</strain>
    </source>
</reference>
<comment type="caution">
    <text evidence="1">The sequence shown here is derived from an EMBL/GenBank/DDBJ whole genome shotgun (WGS) entry which is preliminary data.</text>
</comment>
<gene>
    <name evidence="1" type="ORF">RPERSI_LOCUS20988</name>
</gene>
<protein>
    <submittedName>
        <fullName evidence="1">30092_t:CDS:1</fullName>
    </submittedName>
</protein>
<dbReference type="Proteomes" id="UP000789920">
    <property type="component" value="Unassembled WGS sequence"/>
</dbReference>
<keyword evidence="2" id="KW-1185">Reference proteome</keyword>